<proteinExistence type="predicted"/>
<dbReference type="RefSeq" id="WP_146599951.1">
    <property type="nucleotide sequence ID" value="NZ_SJPY01000003.1"/>
</dbReference>
<name>A0A5C6E7V1_9BACT</name>
<dbReference type="EMBL" id="SJPY01000003">
    <property type="protein sequence ID" value="TWU43546.1"/>
    <property type="molecule type" value="Genomic_DNA"/>
</dbReference>
<gene>
    <name evidence="2" type="ORF">Q31b_25870</name>
</gene>
<feature type="transmembrane region" description="Helical" evidence="1">
    <location>
        <begin position="71"/>
        <end position="99"/>
    </location>
</feature>
<dbReference type="Proteomes" id="UP000315471">
    <property type="component" value="Unassembled WGS sequence"/>
</dbReference>
<evidence type="ECO:0000313" key="3">
    <source>
        <dbReference type="Proteomes" id="UP000315471"/>
    </source>
</evidence>
<accession>A0A5C6E7V1</accession>
<evidence type="ECO:0000256" key="1">
    <source>
        <dbReference type="SAM" id="Phobius"/>
    </source>
</evidence>
<protein>
    <submittedName>
        <fullName evidence="2">Uncharacterized protein</fullName>
    </submittedName>
</protein>
<keyword evidence="1" id="KW-0812">Transmembrane</keyword>
<evidence type="ECO:0000313" key="2">
    <source>
        <dbReference type="EMBL" id="TWU43546.1"/>
    </source>
</evidence>
<dbReference type="AlphaFoldDB" id="A0A5C6E7V1"/>
<comment type="caution">
    <text evidence="2">The sequence shown here is derived from an EMBL/GenBank/DDBJ whole genome shotgun (WGS) entry which is preliminary data.</text>
</comment>
<organism evidence="2 3">
    <name type="scientific">Novipirellula aureliae</name>
    <dbReference type="NCBI Taxonomy" id="2527966"/>
    <lineage>
        <taxon>Bacteria</taxon>
        <taxon>Pseudomonadati</taxon>
        <taxon>Planctomycetota</taxon>
        <taxon>Planctomycetia</taxon>
        <taxon>Pirellulales</taxon>
        <taxon>Pirellulaceae</taxon>
        <taxon>Novipirellula</taxon>
    </lineage>
</organism>
<keyword evidence="1" id="KW-1133">Transmembrane helix</keyword>
<sequence>MNAATPYESSAVQSRDDAYTCVPRATWIWVTAGGISGAAAPIIFVVHLLYRNSAFTAASPPEHGLCGVGRYAVIIGSIIIVIVGLPVCGLLGSFVGWLASKVRI</sequence>
<keyword evidence="1" id="KW-0472">Membrane</keyword>
<reference evidence="2 3" key="1">
    <citation type="submission" date="2019-02" db="EMBL/GenBank/DDBJ databases">
        <title>Deep-cultivation of Planctomycetes and their phenomic and genomic characterization uncovers novel biology.</title>
        <authorList>
            <person name="Wiegand S."/>
            <person name="Jogler M."/>
            <person name="Boedeker C."/>
            <person name="Pinto D."/>
            <person name="Vollmers J."/>
            <person name="Rivas-Marin E."/>
            <person name="Kohn T."/>
            <person name="Peeters S.H."/>
            <person name="Heuer A."/>
            <person name="Rast P."/>
            <person name="Oberbeckmann S."/>
            <person name="Bunk B."/>
            <person name="Jeske O."/>
            <person name="Meyerdierks A."/>
            <person name="Storesund J.E."/>
            <person name="Kallscheuer N."/>
            <person name="Luecker S."/>
            <person name="Lage O.M."/>
            <person name="Pohl T."/>
            <person name="Merkel B.J."/>
            <person name="Hornburger P."/>
            <person name="Mueller R.-W."/>
            <person name="Bruemmer F."/>
            <person name="Labrenz M."/>
            <person name="Spormann A.M."/>
            <person name="Op Den Camp H."/>
            <person name="Overmann J."/>
            <person name="Amann R."/>
            <person name="Jetten M.S.M."/>
            <person name="Mascher T."/>
            <person name="Medema M.H."/>
            <person name="Devos D.P."/>
            <person name="Kaster A.-K."/>
            <person name="Ovreas L."/>
            <person name="Rohde M."/>
            <person name="Galperin M.Y."/>
            <person name="Jogler C."/>
        </authorList>
    </citation>
    <scope>NUCLEOTIDE SEQUENCE [LARGE SCALE GENOMIC DNA]</scope>
    <source>
        <strain evidence="2 3">Q31b</strain>
    </source>
</reference>
<feature type="transmembrane region" description="Helical" evidence="1">
    <location>
        <begin position="27"/>
        <end position="50"/>
    </location>
</feature>
<keyword evidence="3" id="KW-1185">Reference proteome</keyword>